<reference evidence="16" key="1">
    <citation type="submission" date="2023-01" db="EMBL/GenBank/DDBJ databases">
        <title>Key to firefly adult light organ development and bioluminescence: homeobox transcription factors regulate luciferase expression and transportation to peroxisome.</title>
        <authorList>
            <person name="Fu X."/>
        </authorList>
    </citation>
    <scope>NUCLEOTIDE SEQUENCE [LARGE SCALE GENOMIC DNA]</scope>
</reference>
<dbReference type="InterPro" id="IPR017972">
    <property type="entry name" value="Cyt_P450_CS"/>
</dbReference>
<dbReference type="InterPro" id="IPR001128">
    <property type="entry name" value="Cyt_P450"/>
</dbReference>
<dbReference type="AlphaFoldDB" id="A0AAN7SQP1"/>
<dbReference type="GO" id="GO:0005506">
    <property type="term" value="F:iron ion binding"/>
    <property type="evidence" value="ECO:0007669"/>
    <property type="project" value="InterPro"/>
</dbReference>
<dbReference type="InterPro" id="IPR050476">
    <property type="entry name" value="Insect_CytP450_Detox"/>
</dbReference>
<evidence type="ECO:0000256" key="7">
    <source>
        <dbReference type="ARBA" id="ARBA00022824"/>
    </source>
</evidence>
<dbReference type="FunFam" id="1.10.630.10:FF:000042">
    <property type="entry name" value="Cytochrome P450"/>
    <property type="match status" value="1"/>
</dbReference>
<comment type="similarity">
    <text evidence="4 14">Belongs to the cytochrome P450 family.</text>
</comment>
<feature type="binding site" description="axial binding residue" evidence="13">
    <location>
        <position position="407"/>
    </location>
    <ligand>
        <name>heme</name>
        <dbReference type="ChEBI" id="CHEBI:30413"/>
    </ligand>
    <ligandPart>
        <name>Fe</name>
        <dbReference type="ChEBI" id="CHEBI:18248"/>
    </ligandPart>
</feature>
<dbReference type="InterPro" id="IPR002401">
    <property type="entry name" value="Cyt_P450_E_grp-I"/>
</dbReference>
<evidence type="ECO:0000256" key="3">
    <source>
        <dbReference type="ARBA" id="ARBA00004406"/>
    </source>
</evidence>
<sequence>MPYQKPRFPLGTAENPFARTEFIGFRMKRIYDEYKAKGFKHVGLYLLSSPSYLVIDPEYVKNIMSRDFRFFTDRGTYSNEKSDPLSVHLFNLEGDKWKNLRYKLTPTFTSGKMKMMFSSLVQCGNQLKDAVDCVRLSNAPIDAKEVLGCFTTDVIGSCAFGLDCNSFLQPNSEFREYGKIVFTELTKSKSIGAVVAMTSPKLAQFFNIVLTPRYITNFFLSLVKESVRYRKDNNVVRKDFMQILMDLQDDAQFSIEEMAANTFVFFLAGFETSSTTMSFALYEMAKNLKIQNRVRDEINTVLEKHGHLTYEAVNELKYLGQVVDETLRMYPPGALMSRICVEDYKIPDTDVTLDKGTRVFIPIYGLHHDAEYYPNPEHFDPDRFSEENVAKRHPFVYIPFGAGPRICIGLRFGLMQSKLGLAILIRNFQFSVNSKTKIPIEIEKTNFILSAKDPIWLDVHDV</sequence>
<dbReference type="Pfam" id="PF00067">
    <property type="entry name" value="p450"/>
    <property type="match status" value="1"/>
</dbReference>
<dbReference type="SUPFAM" id="SSF48264">
    <property type="entry name" value="Cytochrome P450"/>
    <property type="match status" value="1"/>
</dbReference>
<dbReference type="Gene3D" id="1.10.630.10">
    <property type="entry name" value="Cytochrome P450"/>
    <property type="match status" value="1"/>
</dbReference>
<dbReference type="EMBL" id="JARPUR010000004">
    <property type="protein sequence ID" value="KAK4878670.1"/>
    <property type="molecule type" value="Genomic_DNA"/>
</dbReference>
<proteinExistence type="inferred from homology"/>
<dbReference type="PRINTS" id="PR00463">
    <property type="entry name" value="EP450I"/>
</dbReference>
<dbReference type="PROSITE" id="PS00086">
    <property type="entry name" value="CYTOCHROME_P450"/>
    <property type="match status" value="1"/>
</dbReference>
<dbReference type="GO" id="GO:0004497">
    <property type="term" value="F:monooxygenase activity"/>
    <property type="evidence" value="ECO:0007669"/>
    <property type="project" value="UniProtKB-KW"/>
</dbReference>
<evidence type="ECO:0000256" key="5">
    <source>
        <dbReference type="ARBA" id="ARBA00022617"/>
    </source>
</evidence>
<evidence type="ECO:0000313" key="15">
    <source>
        <dbReference type="EMBL" id="KAK4878670.1"/>
    </source>
</evidence>
<dbReference type="PRINTS" id="PR00385">
    <property type="entry name" value="P450"/>
</dbReference>
<dbReference type="InterPro" id="IPR036396">
    <property type="entry name" value="Cyt_P450_sf"/>
</dbReference>
<evidence type="ECO:0000256" key="1">
    <source>
        <dbReference type="ARBA" id="ARBA00001971"/>
    </source>
</evidence>
<keyword evidence="16" id="KW-1185">Reference proteome</keyword>
<comment type="caution">
    <text evidence="15">The sequence shown here is derived from an EMBL/GenBank/DDBJ whole genome shotgun (WGS) entry which is preliminary data.</text>
</comment>
<evidence type="ECO:0008006" key="17">
    <source>
        <dbReference type="Google" id="ProtNLM"/>
    </source>
</evidence>
<dbReference type="GO" id="GO:0016705">
    <property type="term" value="F:oxidoreductase activity, acting on paired donors, with incorporation or reduction of molecular oxygen"/>
    <property type="evidence" value="ECO:0007669"/>
    <property type="project" value="InterPro"/>
</dbReference>
<evidence type="ECO:0000256" key="13">
    <source>
        <dbReference type="PIRSR" id="PIRSR602401-1"/>
    </source>
</evidence>
<dbReference type="GO" id="GO:0005789">
    <property type="term" value="C:endoplasmic reticulum membrane"/>
    <property type="evidence" value="ECO:0007669"/>
    <property type="project" value="UniProtKB-SubCell"/>
</dbReference>
<evidence type="ECO:0000256" key="12">
    <source>
        <dbReference type="ARBA" id="ARBA00023136"/>
    </source>
</evidence>
<accession>A0AAN7SQP1</accession>
<keyword evidence="11 14" id="KW-0503">Monooxygenase</keyword>
<keyword evidence="9 14" id="KW-0560">Oxidoreductase</keyword>
<dbReference type="PANTHER" id="PTHR24292:SF100">
    <property type="entry name" value="CYTOCHROME P450 6A16, ISOFORM B-RELATED"/>
    <property type="match status" value="1"/>
</dbReference>
<keyword evidence="5 13" id="KW-0349">Heme</keyword>
<keyword evidence="7" id="KW-0256">Endoplasmic reticulum</keyword>
<dbReference type="Proteomes" id="UP001353858">
    <property type="component" value="Unassembled WGS sequence"/>
</dbReference>
<evidence type="ECO:0000256" key="14">
    <source>
        <dbReference type="RuleBase" id="RU000461"/>
    </source>
</evidence>
<keyword evidence="8" id="KW-0492">Microsome</keyword>
<evidence type="ECO:0000256" key="11">
    <source>
        <dbReference type="ARBA" id="ARBA00023033"/>
    </source>
</evidence>
<organism evidence="15 16">
    <name type="scientific">Aquatica leii</name>
    <dbReference type="NCBI Taxonomy" id="1421715"/>
    <lineage>
        <taxon>Eukaryota</taxon>
        <taxon>Metazoa</taxon>
        <taxon>Ecdysozoa</taxon>
        <taxon>Arthropoda</taxon>
        <taxon>Hexapoda</taxon>
        <taxon>Insecta</taxon>
        <taxon>Pterygota</taxon>
        <taxon>Neoptera</taxon>
        <taxon>Endopterygota</taxon>
        <taxon>Coleoptera</taxon>
        <taxon>Polyphaga</taxon>
        <taxon>Elateriformia</taxon>
        <taxon>Elateroidea</taxon>
        <taxon>Lampyridae</taxon>
        <taxon>Luciolinae</taxon>
        <taxon>Aquatica</taxon>
    </lineage>
</organism>
<dbReference type="PANTHER" id="PTHR24292">
    <property type="entry name" value="CYTOCHROME P450"/>
    <property type="match status" value="1"/>
</dbReference>
<protein>
    <recommendedName>
        <fullName evidence="17">Cytochrome P450</fullName>
    </recommendedName>
</protein>
<evidence type="ECO:0000256" key="10">
    <source>
        <dbReference type="ARBA" id="ARBA00023004"/>
    </source>
</evidence>
<dbReference type="GO" id="GO:0020037">
    <property type="term" value="F:heme binding"/>
    <property type="evidence" value="ECO:0007669"/>
    <property type="project" value="InterPro"/>
</dbReference>
<keyword evidence="10 13" id="KW-0408">Iron</keyword>
<gene>
    <name evidence="15" type="ORF">RN001_011176</name>
</gene>
<evidence type="ECO:0000313" key="16">
    <source>
        <dbReference type="Proteomes" id="UP001353858"/>
    </source>
</evidence>
<evidence type="ECO:0000256" key="9">
    <source>
        <dbReference type="ARBA" id="ARBA00023002"/>
    </source>
</evidence>
<name>A0AAN7SQP1_9COLE</name>
<comment type="cofactor">
    <cofactor evidence="1 13">
        <name>heme</name>
        <dbReference type="ChEBI" id="CHEBI:30413"/>
    </cofactor>
</comment>
<evidence type="ECO:0000256" key="4">
    <source>
        <dbReference type="ARBA" id="ARBA00010617"/>
    </source>
</evidence>
<keyword evidence="6 13" id="KW-0479">Metal-binding</keyword>
<dbReference type="CDD" id="cd11056">
    <property type="entry name" value="CYP6-like"/>
    <property type="match status" value="1"/>
</dbReference>
<comment type="subcellular location">
    <subcellularLocation>
        <location evidence="3">Endoplasmic reticulum membrane</location>
        <topology evidence="3">Peripheral membrane protein</topology>
    </subcellularLocation>
    <subcellularLocation>
        <location evidence="2">Microsome membrane</location>
        <topology evidence="2">Peripheral membrane protein</topology>
    </subcellularLocation>
</comment>
<evidence type="ECO:0000256" key="6">
    <source>
        <dbReference type="ARBA" id="ARBA00022723"/>
    </source>
</evidence>
<evidence type="ECO:0000256" key="8">
    <source>
        <dbReference type="ARBA" id="ARBA00022848"/>
    </source>
</evidence>
<keyword evidence="12" id="KW-0472">Membrane</keyword>
<evidence type="ECO:0000256" key="2">
    <source>
        <dbReference type="ARBA" id="ARBA00004174"/>
    </source>
</evidence>